<feature type="signal peptide" evidence="2">
    <location>
        <begin position="1"/>
        <end position="17"/>
    </location>
</feature>
<feature type="region of interest" description="Disordered" evidence="1">
    <location>
        <begin position="248"/>
        <end position="321"/>
    </location>
</feature>
<evidence type="ECO:0008006" key="5">
    <source>
        <dbReference type="Google" id="ProtNLM"/>
    </source>
</evidence>
<dbReference type="EMBL" id="SOSA01000015">
    <property type="protein sequence ID" value="THC99584.1"/>
    <property type="molecule type" value="Genomic_DNA"/>
</dbReference>
<proteinExistence type="predicted"/>
<comment type="caution">
    <text evidence="3">The sequence shown here is derived from an EMBL/GenBank/DDBJ whole genome shotgun (WGS) entry which is preliminary data.</text>
</comment>
<evidence type="ECO:0000313" key="4">
    <source>
        <dbReference type="Proteomes" id="UP000308092"/>
    </source>
</evidence>
<dbReference type="VEuPathDB" id="FungiDB:EYZ11_000953"/>
<evidence type="ECO:0000256" key="2">
    <source>
        <dbReference type="SAM" id="SignalP"/>
    </source>
</evidence>
<evidence type="ECO:0000256" key="1">
    <source>
        <dbReference type="SAM" id="MobiDB-lite"/>
    </source>
</evidence>
<evidence type="ECO:0000313" key="3">
    <source>
        <dbReference type="EMBL" id="THC99584.1"/>
    </source>
</evidence>
<organism evidence="3 4">
    <name type="scientific">Aspergillus tanneri</name>
    <dbReference type="NCBI Taxonomy" id="1220188"/>
    <lineage>
        <taxon>Eukaryota</taxon>
        <taxon>Fungi</taxon>
        <taxon>Dikarya</taxon>
        <taxon>Ascomycota</taxon>
        <taxon>Pezizomycotina</taxon>
        <taxon>Eurotiomycetes</taxon>
        <taxon>Eurotiomycetidae</taxon>
        <taxon>Eurotiales</taxon>
        <taxon>Aspergillaceae</taxon>
        <taxon>Aspergillus</taxon>
        <taxon>Aspergillus subgen. Circumdati</taxon>
    </lineage>
</organism>
<feature type="compositionally biased region" description="Low complexity" evidence="1">
    <location>
        <begin position="275"/>
        <end position="298"/>
    </location>
</feature>
<dbReference type="Proteomes" id="UP000308092">
    <property type="component" value="Unassembled WGS sequence"/>
</dbReference>
<dbReference type="PANTHER" id="PTHR36182:SF1">
    <property type="entry name" value="PROTEIN, PUTATIVE (AFU_ORTHOLOGUE AFUA_6G10930)-RELATED"/>
    <property type="match status" value="1"/>
</dbReference>
<protein>
    <recommendedName>
        <fullName evidence="5">Chitin-binding type-4 domain-containing protein</fullName>
    </recommendedName>
</protein>
<dbReference type="Gene3D" id="2.70.50.70">
    <property type="match status" value="1"/>
</dbReference>
<dbReference type="AlphaFoldDB" id="A0A4S3JVV0"/>
<feature type="chain" id="PRO_5020681898" description="Chitin-binding type-4 domain-containing protein" evidence="2">
    <location>
        <begin position="18"/>
        <end position="381"/>
    </location>
</feature>
<dbReference type="PANTHER" id="PTHR36182">
    <property type="entry name" value="PROTEIN, PUTATIVE (AFU_ORTHOLOGUE AFUA_6G10930)-RELATED"/>
    <property type="match status" value="1"/>
</dbReference>
<keyword evidence="2" id="KW-0732">Signal</keyword>
<dbReference type="PROSITE" id="PS51257">
    <property type="entry name" value="PROKAR_LIPOPROTEIN"/>
    <property type="match status" value="1"/>
</dbReference>
<sequence length="381" mass="40368">MKDLLIIGGFLVTTACGHIQMSNPYPIRSPLNKGATGQVDYSYTNPLSSSGSDYPCKGYAKDEFHSVADYSPGQSYPLELQGSAVHGGGSCQISLSYDKGESFRVIHSILGGCPIPKQYTFTIPSDAPSGEALLAWSWFNKIGNREMYMNCAQVTIKGSARRRPKHPRPHHFHGTEAAFDSLPTLFRANTGGPGQCTTIEGEEVNFPMPGTSVEGSLSGKGYNCQGTAPFLREGHLNDIDMWTGNASSGVGHDVSSSAEVSPSSIRGSHVAMSTAARPSSSKIASSSKVASSSRVASSFGTPSPSRAYKAQTPASDLATPRQQDTVEQTPNVQACEHGAIVCASDGKTWSLCDNGRVVHMGEVATGTECLHGFMQRVYGTA</sequence>
<name>A0A4S3JVV0_9EURO</name>
<gene>
    <name evidence="3" type="ORF">EYZ11_000953</name>
</gene>
<accession>A0A4S3JVV0</accession>
<reference evidence="3 4" key="1">
    <citation type="submission" date="2019-03" db="EMBL/GenBank/DDBJ databases">
        <title>The genome sequence of a newly discovered highly antifungal drug resistant Aspergillus species, Aspergillus tanneri NIH 1004.</title>
        <authorList>
            <person name="Mounaud S."/>
            <person name="Singh I."/>
            <person name="Joardar V."/>
            <person name="Pakala S."/>
            <person name="Pakala S."/>
            <person name="Venepally P."/>
            <person name="Hoover J."/>
            <person name="Nierman W."/>
            <person name="Chung J."/>
            <person name="Losada L."/>
        </authorList>
    </citation>
    <scope>NUCLEOTIDE SEQUENCE [LARGE SCALE GENOMIC DNA]</scope>
    <source>
        <strain evidence="3 4">NIH1004</strain>
    </source>
</reference>
<feature type="compositionally biased region" description="Low complexity" evidence="1">
    <location>
        <begin position="255"/>
        <end position="264"/>
    </location>
</feature>
<keyword evidence="4" id="KW-1185">Reference proteome</keyword>